<dbReference type="InterPro" id="IPR036388">
    <property type="entry name" value="WH-like_DNA-bd_sf"/>
</dbReference>
<dbReference type="EMBL" id="JBHSMD010000006">
    <property type="protein sequence ID" value="MFC5494805.1"/>
    <property type="molecule type" value="Genomic_DNA"/>
</dbReference>
<dbReference type="Proteomes" id="UP001595956">
    <property type="component" value="Unassembled WGS sequence"/>
</dbReference>
<dbReference type="Pfam" id="PF04545">
    <property type="entry name" value="Sigma70_r4"/>
    <property type="match status" value="1"/>
</dbReference>
<evidence type="ECO:0000256" key="4">
    <source>
        <dbReference type="ARBA" id="ARBA00023125"/>
    </source>
</evidence>
<evidence type="ECO:0000313" key="10">
    <source>
        <dbReference type="Proteomes" id="UP001595956"/>
    </source>
</evidence>
<dbReference type="InterPro" id="IPR007627">
    <property type="entry name" value="RNA_pol_sigma70_r2"/>
</dbReference>
<evidence type="ECO:0000256" key="6">
    <source>
        <dbReference type="SAM" id="MobiDB-lite"/>
    </source>
</evidence>
<feature type="region of interest" description="Disordered" evidence="6">
    <location>
        <begin position="87"/>
        <end position="106"/>
    </location>
</feature>
<accession>A0ABW0N308</accession>
<dbReference type="Gene3D" id="1.10.10.10">
    <property type="entry name" value="Winged helix-like DNA-binding domain superfamily/Winged helix DNA-binding domain"/>
    <property type="match status" value="1"/>
</dbReference>
<evidence type="ECO:0000313" key="9">
    <source>
        <dbReference type="EMBL" id="MFC5494805.1"/>
    </source>
</evidence>
<evidence type="ECO:0000259" key="8">
    <source>
        <dbReference type="Pfam" id="PF04545"/>
    </source>
</evidence>
<feature type="domain" description="RNA polymerase sigma-70 region 4" evidence="8">
    <location>
        <begin position="129"/>
        <end position="177"/>
    </location>
</feature>
<dbReference type="PANTHER" id="PTHR43133">
    <property type="entry name" value="RNA POLYMERASE ECF-TYPE SIGMA FACTO"/>
    <property type="match status" value="1"/>
</dbReference>
<name>A0ABW0N308_9ACTN</name>
<dbReference type="RefSeq" id="WP_345176021.1">
    <property type="nucleotide sequence ID" value="NZ_BAABFQ010000005.1"/>
</dbReference>
<evidence type="ECO:0000256" key="2">
    <source>
        <dbReference type="ARBA" id="ARBA00023015"/>
    </source>
</evidence>
<dbReference type="PANTHER" id="PTHR43133:SF58">
    <property type="entry name" value="ECF RNA POLYMERASE SIGMA FACTOR SIGD"/>
    <property type="match status" value="1"/>
</dbReference>
<keyword evidence="2" id="KW-0805">Transcription regulation</keyword>
<dbReference type="InterPro" id="IPR013325">
    <property type="entry name" value="RNA_pol_sigma_r2"/>
</dbReference>
<gene>
    <name evidence="9" type="ORF">ACFPKY_16970</name>
</gene>
<protein>
    <submittedName>
        <fullName evidence="9">RNA polymerase sigma factor</fullName>
    </submittedName>
</protein>
<dbReference type="InterPro" id="IPR013324">
    <property type="entry name" value="RNA_pol_sigma_r3/r4-like"/>
</dbReference>
<keyword evidence="5" id="KW-0804">Transcription</keyword>
<dbReference type="NCBIfam" id="TIGR02937">
    <property type="entry name" value="sigma70-ECF"/>
    <property type="match status" value="1"/>
</dbReference>
<dbReference type="InterPro" id="IPR039425">
    <property type="entry name" value="RNA_pol_sigma-70-like"/>
</dbReference>
<sequence length="196" mass="20981">MTGGDDELIELAKRGDQEAWRALYRAHAGRLLVWLSTRPSGDTSETAEDIASQAWLTAAERVHDFSGTSDDFAGWLFGIARKHAANTRRRGERRRTHPVDLGGADTMGTLPAVPGPEPAVAAQDWVVRALATLPERERDVVGCREVVGLDVASTATALGISAVAVRVAHHRGLRRLRSIVGDGAGQDGSSARSLSR</sequence>
<dbReference type="InterPro" id="IPR014284">
    <property type="entry name" value="RNA_pol_sigma-70_dom"/>
</dbReference>
<proteinExistence type="inferred from homology"/>
<dbReference type="CDD" id="cd06171">
    <property type="entry name" value="Sigma70_r4"/>
    <property type="match status" value="1"/>
</dbReference>
<keyword evidence="4" id="KW-0238">DNA-binding</keyword>
<keyword evidence="3" id="KW-0731">Sigma factor</keyword>
<dbReference type="SUPFAM" id="SSF88659">
    <property type="entry name" value="Sigma3 and sigma4 domains of RNA polymerase sigma factors"/>
    <property type="match status" value="1"/>
</dbReference>
<comment type="caution">
    <text evidence="9">The sequence shown here is derived from an EMBL/GenBank/DDBJ whole genome shotgun (WGS) entry which is preliminary data.</text>
</comment>
<feature type="compositionally biased region" description="Basic residues" evidence="6">
    <location>
        <begin position="87"/>
        <end position="96"/>
    </location>
</feature>
<comment type="similarity">
    <text evidence="1">Belongs to the sigma-70 factor family. ECF subfamily.</text>
</comment>
<dbReference type="InterPro" id="IPR007630">
    <property type="entry name" value="RNA_pol_sigma70_r4"/>
</dbReference>
<dbReference type="Pfam" id="PF04542">
    <property type="entry name" value="Sigma70_r2"/>
    <property type="match status" value="1"/>
</dbReference>
<dbReference type="SUPFAM" id="SSF88946">
    <property type="entry name" value="Sigma2 domain of RNA polymerase sigma factors"/>
    <property type="match status" value="1"/>
</dbReference>
<organism evidence="9 10">
    <name type="scientific">Nocardioides caricicola</name>
    <dbReference type="NCBI Taxonomy" id="634770"/>
    <lineage>
        <taxon>Bacteria</taxon>
        <taxon>Bacillati</taxon>
        <taxon>Actinomycetota</taxon>
        <taxon>Actinomycetes</taxon>
        <taxon>Propionibacteriales</taxon>
        <taxon>Nocardioidaceae</taxon>
        <taxon>Nocardioides</taxon>
    </lineage>
</organism>
<feature type="domain" description="RNA polymerase sigma-70 region 2" evidence="7">
    <location>
        <begin position="23"/>
        <end position="93"/>
    </location>
</feature>
<dbReference type="Gene3D" id="1.10.1740.10">
    <property type="match status" value="1"/>
</dbReference>
<evidence type="ECO:0000256" key="1">
    <source>
        <dbReference type="ARBA" id="ARBA00010641"/>
    </source>
</evidence>
<evidence type="ECO:0000259" key="7">
    <source>
        <dbReference type="Pfam" id="PF04542"/>
    </source>
</evidence>
<reference evidence="10" key="1">
    <citation type="journal article" date="2019" name="Int. J. Syst. Evol. Microbiol.">
        <title>The Global Catalogue of Microorganisms (GCM) 10K type strain sequencing project: providing services to taxonomists for standard genome sequencing and annotation.</title>
        <authorList>
            <consortium name="The Broad Institute Genomics Platform"/>
            <consortium name="The Broad Institute Genome Sequencing Center for Infectious Disease"/>
            <person name="Wu L."/>
            <person name="Ma J."/>
        </authorList>
    </citation>
    <scope>NUCLEOTIDE SEQUENCE [LARGE SCALE GENOMIC DNA]</scope>
    <source>
        <strain evidence="10">KACC 13778</strain>
    </source>
</reference>
<evidence type="ECO:0000256" key="5">
    <source>
        <dbReference type="ARBA" id="ARBA00023163"/>
    </source>
</evidence>
<evidence type="ECO:0000256" key="3">
    <source>
        <dbReference type="ARBA" id="ARBA00023082"/>
    </source>
</evidence>
<keyword evidence="10" id="KW-1185">Reference proteome</keyword>